<evidence type="ECO:0000256" key="3">
    <source>
        <dbReference type="ARBA" id="ARBA00022840"/>
    </source>
</evidence>
<dbReference type="InterPro" id="IPR001609">
    <property type="entry name" value="Myosin_head_motor_dom-like"/>
</dbReference>
<sequence length="1924" mass="221279">MPGHVKKSTGPDPDPTEFLFISMEMKMKDATKPYDAKKSCWIPDPKEGFIEGEISGTKGDLISVYASGETKHWKKDQVGQVNPPKYEKCEDMSNLTYLNDASVLYNLKSRYVARLIYTYSGLFCIAINPYKRYPIYTNRVVKIYQGKRRNEVPPHLFAISDGAYVNMIQDGENQSMLITGESGAGKTENTKKVLSYFANVGATAKKSDEKKQNLEDQIVQTNPVLEAFGNAKTVRNDNSSRFGKFIRIHFQPNGKLAGADIEVYLLEKARVISQQSLERSYHIFYEMMSDQVPLIKPLCHLSDDIYDYHYVSQGKVTVPSIDDAEDMQFCHEAFDILGFTKEEVEQVYRITASVMHFGEMKFKQRGREEQAEPDGTEIGDTIGNLLGVEGADLYKCITKPKIKVGAEFVAKGMNVDQCNYSVGALAKGLFDRVFKFLVAKCNQTLETGQKRASFIGVLDIAGFEIFDYNGFEQLCINFCNEKLQQFFNHHMFVLEQEEYKKEGINWVFVDFGMDLAACIELFEKKMGILSILEEESMFPKATDKSFQEKLNANHLGKSSVFIKPKPPKAGQVEGHFAIVHYAGTVTYNLTGWLEKNKDPLNDTVVDLLKKASAALVVTLFADHPGQSGPADAKSGGRGAKSGSFKTVSSNYRDQLNNLMKTLNATHPHFIRCIVPNETKSPGVIDAGLVMHQLTCNGVLEGIRICRKGFPNRMMYKDFKYRYKILASKEMSQISDDKKAAKVCFDKSGLDEELYRLGNTKVFFRAGALGELEEIRDDRLGKMVSWLQAWLRGYSGRKDYKRLQEQRNSLIVVQRALRNFLKMRAWSWFLLWQKIKPLLNVTRIEDEMRALEEKAAKALADYENEARLRKEAEIAIAALQEEKNNLLVSLESTKGNMSEYLDKQAKLQRQKAEVEAQLDDVTDRLRQEEETRKKFAESKKEMEQQLKNLKKELENKECATYQVEQDKAAKDHQIRTLTEEIAHQEELINQVKKEKKHLQECNQKTAEDLQCVEDKCTHLNNVKTKLEQTLDELEDSLEREKKLRGEGEKLRRKNDNDLKLTQEIVSELERSRKDLEDTVQRKDKEIVELTSKLEEEHGIISKYSRQIKDHQTHIENLERELIDERHARTNAEQAKTRLTRELSETGSRLDEAGGATAAQIELNKKREAELAKLRRDLEENNIKYNSTLNTLRKKHTDTVSELSEQIANLNKVKCKLEKEKELLKISIHDGKVALDNVSKDKAESEKTIRQLTQQTHEVNVRLDDALRTLADHDGARKKLALENADLVRQLEETEHRVSELTTLKLSLTNQLADTKKLADVEIKNRVTLLGKYRNLEFDVEGLREQLDEENEVKNDVLRQLSKATAEAQMWRAKYESEGVARAEELEATRLKLVARLEEAEAQIEELNIKNSNLEKNRQRITTEFEQVQVEVDRAQTMAIAAEKRQKNFDRIVGEWKIKVDDLSAELDASQKECRNYATEQFRVNALYEENLEHLEALRRENKSLSDELKNLTDHSNESYLTLIETQKACKRLEAEKEELQSALEEAESALEQEENKSLRHQLELNQVRQEIERRIQEKEEEFESTRKMHQRSVDQLKISLESEAKGKAEALRLKIKLETDIRELEGALDHSNRANTELQKQLKKHQNEAGELQLRLDEQLRIVAEFREQYSNAERKISSLGSDLEESRTLLEQSDRGRRQTESELSTAQLQLRKLTTENNTLTSVRRKLENDVKTLQIDVDELAKEARNSEDKGKKAMLDAARLADELRVEQEHSQSQENTRKALEATVRDLEARVLESEAIADKYGRTTVGRLEGRIHELEGQLDEERTTHSEAQKNLRKCERTIKELSHQTEEDRKNHEKMQDLMDKLQQRVTQNKYQIEEAEEIAALNLAKYRKAQQELEDTEERIRATTSQTLVTYIQSTI</sequence>
<evidence type="ECO:0000256" key="1">
    <source>
        <dbReference type="ARBA" id="ARBA00008314"/>
    </source>
</evidence>
<feature type="compositionally biased region" description="Basic and acidic residues" evidence="10">
    <location>
        <begin position="1684"/>
        <end position="1701"/>
    </location>
</feature>
<feature type="region of interest" description="Disordered" evidence="10">
    <location>
        <begin position="1678"/>
        <end position="1707"/>
    </location>
</feature>
<feature type="domain" description="Myosin motor" evidence="11">
    <location>
        <begin position="87"/>
        <end position="776"/>
    </location>
</feature>
<dbReference type="FunFam" id="3.40.850.10:FF:000024">
    <property type="entry name" value="Myosin heavy chain, isoform J"/>
    <property type="match status" value="1"/>
</dbReference>
<organism evidence="13 14">
    <name type="scientific">Cherax quadricarinatus</name>
    <name type="common">Australian red claw crayfish</name>
    <dbReference type="NCBI Taxonomy" id="27406"/>
    <lineage>
        <taxon>Eukaryota</taxon>
        <taxon>Metazoa</taxon>
        <taxon>Ecdysozoa</taxon>
        <taxon>Arthropoda</taxon>
        <taxon>Crustacea</taxon>
        <taxon>Multicrustacea</taxon>
        <taxon>Malacostraca</taxon>
        <taxon>Eumalacostraca</taxon>
        <taxon>Eucarida</taxon>
        <taxon>Decapoda</taxon>
        <taxon>Pleocyemata</taxon>
        <taxon>Astacidea</taxon>
        <taxon>Parastacoidea</taxon>
        <taxon>Parastacidae</taxon>
        <taxon>Cherax</taxon>
    </lineage>
</organism>
<evidence type="ECO:0000256" key="9">
    <source>
        <dbReference type="SAM" id="Coils"/>
    </source>
</evidence>
<evidence type="ECO:0000256" key="7">
    <source>
        <dbReference type="ARBA" id="ARBA00023203"/>
    </source>
</evidence>
<dbReference type="InterPro" id="IPR008989">
    <property type="entry name" value="Myosin_S1_N"/>
</dbReference>
<dbReference type="GO" id="GO:0007015">
    <property type="term" value="P:actin filament organization"/>
    <property type="evidence" value="ECO:0007669"/>
    <property type="project" value="TreeGrafter"/>
</dbReference>
<dbReference type="GO" id="GO:0045214">
    <property type="term" value="P:sarcomere organization"/>
    <property type="evidence" value="ECO:0007669"/>
    <property type="project" value="UniProtKB-ARBA"/>
</dbReference>
<dbReference type="GO" id="GO:0048513">
    <property type="term" value="P:animal organ development"/>
    <property type="evidence" value="ECO:0007669"/>
    <property type="project" value="UniProtKB-ARBA"/>
</dbReference>
<evidence type="ECO:0000256" key="4">
    <source>
        <dbReference type="ARBA" id="ARBA00023054"/>
    </source>
</evidence>
<evidence type="ECO:0000256" key="6">
    <source>
        <dbReference type="ARBA" id="ARBA00023175"/>
    </source>
</evidence>
<dbReference type="FunFam" id="1.20.5.370:FF:000010">
    <property type="entry name" value="Myosin heavy chain, isoform G"/>
    <property type="match status" value="1"/>
</dbReference>
<dbReference type="Gene3D" id="1.20.5.4820">
    <property type="match status" value="1"/>
</dbReference>
<dbReference type="PROSITE" id="PS51844">
    <property type="entry name" value="SH3_LIKE"/>
    <property type="match status" value="1"/>
</dbReference>
<dbReference type="Pfam" id="PF00063">
    <property type="entry name" value="Myosin_head"/>
    <property type="match status" value="1"/>
</dbReference>
<dbReference type="PRINTS" id="PR00193">
    <property type="entry name" value="MYOSINHEAVY"/>
</dbReference>
<evidence type="ECO:0000259" key="11">
    <source>
        <dbReference type="PROSITE" id="PS51456"/>
    </source>
</evidence>
<feature type="coiled-coil region" evidence="9">
    <location>
        <begin position="840"/>
        <end position="1133"/>
    </location>
</feature>
<dbReference type="FunFam" id="1.20.5.340:FF:000025">
    <property type="entry name" value="Myosin heavy chain, isoform G"/>
    <property type="match status" value="1"/>
</dbReference>
<dbReference type="FunFam" id="1.10.10.820:FF:000001">
    <property type="entry name" value="Myosin heavy chain"/>
    <property type="match status" value="1"/>
</dbReference>
<dbReference type="GO" id="GO:0000146">
    <property type="term" value="F:microfilament motor activity"/>
    <property type="evidence" value="ECO:0007669"/>
    <property type="project" value="TreeGrafter"/>
</dbReference>
<dbReference type="PROSITE" id="PS50096">
    <property type="entry name" value="IQ"/>
    <property type="match status" value="1"/>
</dbReference>
<keyword evidence="2 8" id="KW-0547">Nucleotide-binding</keyword>
<dbReference type="GO" id="GO:0048731">
    <property type="term" value="P:system development"/>
    <property type="evidence" value="ECO:0007669"/>
    <property type="project" value="UniProtKB-ARBA"/>
</dbReference>
<dbReference type="Gene3D" id="2.30.30.360">
    <property type="entry name" value="Myosin S1 fragment, N-terminal"/>
    <property type="match status" value="1"/>
</dbReference>
<keyword evidence="3 8" id="KW-0067">ATP-binding</keyword>
<dbReference type="PROSITE" id="PS51456">
    <property type="entry name" value="MYOSIN_MOTOR"/>
    <property type="match status" value="1"/>
</dbReference>
<evidence type="ECO:0000256" key="8">
    <source>
        <dbReference type="PROSITE-ProRule" id="PRU00782"/>
    </source>
</evidence>
<proteinExistence type="inferred from homology"/>
<dbReference type="InterPro" id="IPR004009">
    <property type="entry name" value="SH3_Myosin"/>
</dbReference>
<keyword evidence="5 8" id="KW-0518">Myosin</keyword>
<evidence type="ECO:0000259" key="12">
    <source>
        <dbReference type="PROSITE" id="PS51844"/>
    </source>
</evidence>
<dbReference type="Gene3D" id="1.20.58.530">
    <property type="match status" value="1"/>
</dbReference>
<dbReference type="GO" id="GO:0042802">
    <property type="term" value="F:identical protein binding"/>
    <property type="evidence" value="ECO:0007669"/>
    <property type="project" value="UniProtKB-ARBA"/>
</dbReference>
<dbReference type="PANTHER" id="PTHR13140">
    <property type="entry name" value="MYOSIN"/>
    <property type="match status" value="1"/>
</dbReference>
<name>A0AAW0X9Z2_CHEQU</name>
<dbReference type="EMBL" id="JARKIK010000044">
    <property type="protein sequence ID" value="KAK8736465.1"/>
    <property type="molecule type" value="Genomic_DNA"/>
</dbReference>
<keyword evidence="4 9" id="KW-0175">Coiled coil</keyword>
<dbReference type="GO" id="GO:0005524">
    <property type="term" value="F:ATP binding"/>
    <property type="evidence" value="ECO:0007669"/>
    <property type="project" value="UniProtKB-UniRule"/>
</dbReference>
<feature type="region of interest" description="Actin-binding" evidence="8">
    <location>
        <begin position="655"/>
        <end position="677"/>
    </location>
</feature>
<dbReference type="Gene3D" id="1.20.5.370">
    <property type="match status" value="3"/>
</dbReference>
<keyword evidence="7 8" id="KW-0009">Actin-binding</keyword>
<dbReference type="FunFam" id="1.20.5.370:FF:000008">
    <property type="entry name" value="Myosin heavy chain"/>
    <property type="match status" value="1"/>
</dbReference>
<dbReference type="FunFam" id="1.20.120.720:FF:000001">
    <property type="entry name" value="Myosin heavy chain, muscle"/>
    <property type="match status" value="1"/>
</dbReference>
<evidence type="ECO:0000313" key="13">
    <source>
        <dbReference type="EMBL" id="KAK8736465.1"/>
    </source>
</evidence>
<evidence type="ECO:0000256" key="10">
    <source>
        <dbReference type="SAM" id="MobiDB-lite"/>
    </source>
</evidence>
<dbReference type="Proteomes" id="UP001445076">
    <property type="component" value="Unassembled WGS sequence"/>
</dbReference>
<feature type="binding site" evidence="8">
    <location>
        <begin position="180"/>
        <end position="187"/>
    </location>
    <ligand>
        <name>ATP</name>
        <dbReference type="ChEBI" id="CHEBI:30616"/>
    </ligand>
</feature>
<dbReference type="Pfam" id="PF02736">
    <property type="entry name" value="Myosin_N"/>
    <property type="match status" value="1"/>
</dbReference>
<dbReference type="PANTHER" id="PTHR13140:SF857">
    <property type="entry name" value="MYOSIN-11"/>
    <property type="match status" value="1"/>
</dbReference>
<dbReference type="Gene3D" id="1.20.5.340">
    <property type="match status" value="2"/>
</dbReference>
<dbReference type="InterPro" id="IPR036961">
    <property type="entry name" value="Kinesin_motor_dom_sf"/>
</dbReference>
<dbReference type="Gene3D" id="3.40.850.10">
    <property type="entry name" value="Kinesin motor domain"/>
    <property type="match status" value="1"/>
</dbReference>
<dbReference type="InterPro" id="IPR014751">
    <property type="entry name" value="XRCC4-like_C"/>
</dbReference>
<comment type="caution">
    <text evidence="13">The sequence shown here is derived from an EMBL/GenBank/DDBJ whole genome shotgun (WGS) entry which is preliminary data.</text>
</comment>
<dbReference type="GO" id="GO:0051015">
    <property type="term" value="F:actin filament binding"/>
    <property type="evidence" value="ECO:0007669"/>
    <property type="project" value="InterPro"/>
</dbReference>
<evidence type="ECO:0000313" key="14">
    <source>
        <dbReference type="Proteomes" id="UP001445076"/>
    </source>
</evidence>
<dbReference type="GO" id="GO:0016020">
    <property type="term" value="C:membrane"/>
    <property type="evidence" value="ECO:0007669"/>
    <property type="project" value="TreeGrafter"/>
</dbReference>
<dbReference type="Gene3D" id="1.20.120.720">
    <property type="entry name" value="Myosin VI head, motor domain, U50 subdomain"/>
    <property type="match status" value="1"/>
</dbReference>
<dbReference type="Pfam" id="PF01576">
    <property type="entry name" value="Myosin_tail_1"/>
    <property type="match status" value="1"/>
</dbReference>
<dbReference type="GO" id="GO:0031033">
    <property type="term" value="P:myosin filament organization"/>
    <property type="evidence" value="ECO:0007669"/>
    <property type="project" value="UniProtKB-ARBA"/>
</dbReference>
<accession>A0AAW0X9Z2</accession>
<evidence type="ECO:0000256" key="2">
    <source>
        <dbReference type="ARBA" id="ARBA00022741"/>
    </source>
</evidence>
<dbReference type="FunFam" id="1.20.58.530:FF:000001">
    <property type="entry name" value="Myosin heavy chain"/>
    <property type="match status" value="1"/>
</dbReference>
<dbReference type="InterPro" id="IPR002928">
    <property type="entry name" value="Myosin_tail"/>
</dbReference>
<dbReference type="GO" id="GO:0016459">
    <property type="term" value="C:myosin complex"/>
    <property type="evidence" value="ECO:0007669"/>
    <property type="project" value="UniProtKB-KW"/>
</dbReference>
<dbReference type="Gene3D" id="1.10.10.820">
    <property type="match status" value="1"/>
</dbReference>
<dbReference type="GO" id="GO:0006936">
    <property type="term" value="P:muscle contraction"/>
    <property type="evidence" value="ECO:0007669"/>
    <property type="project" value="UniProtKB-ARBA"/>
</dbReference>
<keyword evidence="6 8" id="KW-0505">Motor protein</keyword>
<evidence type="ECO:0008006" key="15">
    <source>
        <dbReference type="Google" id="ProtNLM"/>
    </source>
</evidence>
<feature type="domain" description="Myosin N-terminal SH3-like" evidence="12">
    <location>
        <begin position="35"/>
        <end position="83"/>
    </location>
</feature>
<evidence type="ECO:0000256" key="5">
    <source>
        <dbReference type="ARBA" id="ARBA00023123"/>
    </source>
</evidence>
<keyword evidence="14" id="KW-1185">Reference proteome</keyword>
<dbReference type="InterPro" id="IPR027417">
    <property type="entry name" value="P-loop_NTPase"/>
</dbReference>
<dbReference type="GO" id="GO:0030017">
    <property type="term" value="C:sarcomere"/>
    <property type="evidence" value="ECO:0007669"/>
    <property type="project" value="UniProtKB-ARBA"/>
</dbReference>
<reference evidence="13 14" key="1">
    <citation type="journal article" date="2024" name="BMC Genomics">
        <title>Genome assembly of redclaw crayfish (Cherax quadricarinatus) provides insights into its immune adaptation and hypoxia tolerance.</title>
        <authorList>
            <person name="Liu Z."/>
            <person name="Zheng J."/>
            <person name="Li H."/>
            <person name="Fang K."/>
            <person name="Wang S."/>
            <person name="He J."/>
            <person name="Zhou D."/>
            <person name="Weng S."/>
            <person name="Chi M."/>
            <person name="Gu Z."/>
            <person name="He J."/>
            <person name="Li F."/>
            <person name="Wang M."/>
        </authorList>
    </citation>
    <scope>NUCLEOTIDE SEQUENCE [LARGE SCALE GENOMIC DNA]</scope>
    <source>
        <strain evidence="13">ZL_2023a</strain>
    </source>
</reference>
<gene>
    <name evidence="13" type="ORF">OTU49_005019</name>
</gene>
<dbReference type="SMART" id="SM00242">
    <property type="entry name" value="MYSc"/>
    <property type="match status" value="1"/>
</dbReference>
<protein>
    <recommendedName>
        <fullName evidence="15">Myosin heavy chain</fullName>
    </recommendedName>
</protein>
<dbReference type="SUPFAM" id="SSF52540">
    <property type="entry name" value="P-loop containing nucleoside triphosphate hydrolases"/>
    <property type="match status" value="1"/>
</dbReference>
<dbReference type="SUPFAM" id="SSF90257">
    <property type="entry name" value="Myosin rod fragments"/>
    <property type="match status" value="5"/>
</dbReference>
<comment type="similarity">
    <text evidence="1 8">Belongs to the TRAFAC class myosin-kinesin ATPase superfamily. Myosin family.</text>
</comment>